<dbReference type="EMBL" id="JAVREH010000042">
    <property type="protein sequence ID" value="MDT0263546.1"/>
    <property type="molecule type" value="Genomic_DNA"/>
</dbReference>
<evidence type="ECO:0000313" key="9">
    <source>
        <dbReference type="EMBL" id="MDT0263546.1"/>
    </source>
</evidence>
<comment type="subcellular location">
    <subcellularLocation>
        <location evidence="1 7">Cell membrane</location>
        <topology evidence="1 7">Multi-pass membrane protein</topology>
    </subcellularLocation>
</comment>
<dbReference type="PROSITE" id="PS50928">
    <property type="entry name" value="ABC_TM1"/>
    <property type="match status" value="1"/>
</dbReference>
<evidence type="ECO:0000256" key="3">
    <source>
        <dbReference type="ARBA" id="ARBA00022475"/>
    </source>
</evidence>
<feature type="transmembrane region" description="Helical" evidence="7">
    <location>
        <begin position="286"/>
        <end position="309"/>
    </location>
</feature>
<sequence length="328" mass="35885">MTSTRTAAQADLGMAAAAGRVTARSARRRSSLRTRLELGLLLTPALALFLLFVLAPMAAAIYYSFYRWNGFGPLTNFVGLDNYRKALSDPVFQGAIWHNVLIAVLSLLVQLPLSLGLALLLNGRIRGRALLRTLVFMPYVLSEAITAVLWLSLLQPGGSVDELLRGVGLQSLTHQWLADRGIVLYTLFAVITWKYIGFGIILFLAGLQGVPPELKEAAAIDGATAWQTTRRIVLPLLGPTVRIWAFLSIIGALQLFDLIWIMTLGGPAGASATMSTYLIDRGFRRYQFGFGSAVTVILFAICFVFALIYQRFALRRDTQGALTRMAGS</sequence>
<dbReference type="Pfam" id="PF00528">
    <property type="entry name" value="BPD_transp_1"/>
    <property type="match status" value="1"/>
</dbReference>
<evidence type="ECO:0000256" key="5">
    <source>
        <dbReference type="ARBA" id="ARBA00022989"/>
    </source>
</evidence>
<organism evidence="9 10">
    <name type="scientific">Jatrophihabitans lederbergiae</name>
    <dbReference type="NCBI Taxonomy" id="3075547"/>
    <lineage>
        <taxon>Bacteria</taxon>
        <taxon>Bacillati</taxon>
        <taxon>Actinomycetota</taxon>
        <taxon>Actinomycetes</taxon>
        <taxon>Jatrophihabitantales</taxon>
        <taxon>Jatrophihabitantaceae</taxon>
        <taxon>Jatrophihabitans</taxon>
    </lineage>
</organism>
<dbReference type="CDD" id="cd06261">
    <property type="entry name" value="TM_PBP2"/>
    <property type="match status" value="1"/>
</dbReference>
<keyword evidence="4 7" id="KW-0812">Transmembrane</keyword>
<feature type="transmembrane region" description="Helical" evidence="7">
    <location>
        <begin position="182"/>
        <end position="205"/>
    </location>
</feature>
<evidence type="ECO:0000256" key="1">
    <source>
        <dbReference type="ARBA" id="ARBA00004651"/>
    </source>
</evidence>
<name>A0ABU2JEZ6_9ACTN</name>
<protein>
    <submittedName>
        <fullName evidence="9">Sugar ABC transporter permease</fullName>
    </submittedName>
</protein>
<keyword evidence="5 7" id="KW-1133">Transmembrane helix</keyword>
<dbReference type="InterPro" id="IPR000515">
    <property type="entry name" value="MetI-like"/>
</dbReference>
<evidence type="ECO:0000256" key="6">
    <source>
        <dbReference type="ARBA" id="ARBA00023136"/>
    </source>
</evidence>
<evidence type="ECO:0000256" key="2">
    <source>
        <dbReference type="ARBA" id="ARBA00022448"/>
    </source>
</evidence>
<feature type="domain" description="ABC transmembrane type-1" evidence="8">
    <location>
        <begin position="96"/>
        <end position="309"/>
    </location>
</feature>
<accession>A0ABU2JEZ6</accession>
<feature type="transmembrane region" description="Helical" evidence="7">
    <location>
        <begin position="38"/>
        <end position="65"/>
    </location>
</feature>
<dbReference type="PANTHER" id="PTHR30193:SF37">
    <property type="entry name" value="INNER MEMBRANE ABC TRANSPORTER PERMEASE PROTEIN YCJO"/>
    <property type="match status" value="1"/>
</dbReference>
<reference evidence="10" key="1">
    <citation type="submission" date="2023-07" db="EMBL/GenBank/DDBJ databases">
        <title>30 novel species of actinomycetes from the DSMZ collection.</title>
        <authorList>
            <person name="Nouioui I."/>
        </authorList>
    </citation>
    <scope>NUCLEOTIDE SEQUENCE [LARGE SCALE GENOMIC DNA]</scope>
    <source>
        <strain evidence="10">DSM 44399</strain>
    </source>
</reference>
<proteinExistence type="inferred from homology"/>
<comment type="similarity">
    <text evidence="7">Belongs to the binding-protein-dependent transport system permease family.</text>
</comment>
<dbReference type="Proteomes" id="UP001183176">
    <property type="component" value="Unassembled WGS sequence"/>
</dbReference>
<comment type="caution">
    <text evidence="9">The sequence shown here is derived from an EMBL/GenBank/DDBJ whole genome shotgun (WGS) entry which is preliminary data.</text>
</comment>
<dbReference type="Gene3D" id="1.10.3720.10">
    <property type="entry name" value="MetI-like"/>
    <property type="match status" value="1"/>
</dbReference>
<feature type="transmembrane region" description="Helical" evidence="7">
    <location>
        <begin position="96"/>
        <end position="121"/>
    </location>
</feature>
<feature type="transmembrane region" description="Helical" evidence="7">
    <location>
        <begin position="133"/>
        <end position="153"/>
    </location>
</feature>
<keyword evidence="2 7" id="KW-0813">Transport</keyword>
<keyword evidence="3" id="KW-1003">Cell membrane</keyword>
<keyword evidence="6 7" id="KW-0472">Membrane</keyword>
<feature type="transmembrane region" description="Helical" evidence="7">
    <location>
        <begin position="243"/>
        <end position="266"/>
    </location>
</feature>
<dbReference type="SUPFAM" id="SSF161098">
    <property type="entry name" value="MetI-like"/>
    <property type="match status" value="1"/>
</dbReference>
<gene>
    <name evidence="9" type="ORF">RM423_19375</name>
</gene>
<evidence type="ECO:0000256" key="4">
    <source>
        <dbReference type="ARBA" id="ARBA00022692"/>
    </source>
</evidence>
<dbReference type="InterPro" id="IPR051393">
    <property type="entry name" value="ABC_transporter_permease"/>
</dbReference>
<evidence type="ECO:0000256" key="7">
    <source>
        <dbReference type="RuleBase" id="RU363032"/>
    </source>
</evidence>
<dbReference type="InterPro" id="IPR035906">
    <property type="entry name" value="MetI-like_sf"/>
</dbReference>
<keyword evidence="10" id="KW-1185">Reference proteome</keyword>
<evidence type="ECO:0000259" key="8">
    <source>
        <dbReference type="PROSITE" id="PS50928"/>
    </source>
</evidence>
<dbReference type="PANTHER" id="PTHR30193">
    <property type="entry name" value="ABC TRANSPORTER PERMEASE PROTEIN"/>
    <property type="match status" value="1"/>
</dbReference>
<evidence type="ECO:0000313" key="10">
    <source>
        <dbReference type="Proteomes" id="UP001183176"/>
    </source>
</evidence>